<dbReference type="GO" id="GO:0015297">
    <property type="term" value="F:antiporter activity"/>
    <property type="evidence" value="ECO:0007669"/>
    <property type="project" value="UniProtKB-KW"/>
</dbReference>
<dbReference type="AlphaFoldDB" id="A0A6N3ADW5"/>
<keyword evidence="8 10" id="KW-0472">Membrane</keyword>
<keyword evidence="6 10" id="KW-1133">Transmembrane helix</keyword>
<feature type="transmembrane region" description="Helical" evidence="10">
    <location>
        <begin position="164"/>
        <end position="187"/>
    </location>
</feature>
<evidence type="ECO:0000256" key="3">
    <source>
        <dbReference type="ARBA" id="ARBA00022449"/>
    </source>
</evidence>
<feature type="transmembrane region" description="Helical" evidence="10">
    <location>
        <begin position="250"/>
        <end position="271"/>
    </location>
</feature>
<dbReference type="GO" id="GO:0042910">
    <property type="term" value="F:xenobiotic transmembrane transporter activity"/>
    <property type="evidence" value="ECO:0007669"/>
    <property type="project" value="InterPro"/>
</dbReference>
<keyword evidence="3" id="KW-0050">Antiport</keyword>
<dbReference type="PIRSF" id="PIRSF006603">
    <property type="entry name" value="DinF"/>
    <property type="match status" value="1"/>
</dbReference>
<evidence type="ECO:0000256" key="9">
    <source>
        <dbReference type="ARBA" id="ARBA00031636"/>
    </source>
</evidence>
<dbReference type="InterPro" id="IPR050222">
    <property type="entry name" value="MATE_MdtK"/>
</dbReference>
<dbReference type="InterPro" id="IPR002528">
    <property type="entry name" value="MATE_fam"/>
</dbReference>
<dbReference type="GO" id="GO:0005886">
    <property type="term" value="C:plasma membrane"/>
    <property type="evidence" value="ECO:0007669"/>
    <property type="project" value="UniProtKB-SubCell"/>
</dbReference>
<evidence type="ECO:0000256" key="1">
    <source>
        <dbReference type="ARBA" id="ARBA00004651"/>
    </source>
</evidence>
<dbReference type="CDD" id="cd13131">
    <property type="entry name" value="MATE_NorM_like"/>
    <property type="match status" value="1"/>
</dbReference>
<accession>A0A6N3ADW5</accession>
<feature type="transmembrane region" description="Helical" evidence="10">
    <location>
        <begin position="354"/>
        <end position="371"/>
    </location>
</feature>
<dbReference type="PANTHER" id="PTHR43298:SF2">
    <property type="entry name" value="FMN_FAD EXPORTER YEEO-RELATED"/>
    <property type="match status" value="1"/>
</dbReference>
<name>A0A6N3ADW5_9BACT</name>
<evidence type="ECO:0000256" key="4">
    <source>
        <dbReference type="ARBA" id="ARBA00022475"/>
    </source>
</evidence>
<dbReference type="Pfam" id="PF01554">
    <property type="entry name" value="MatE"/>
    <property type="match status" value="2"/>
</dbReference>
<sequence length="451" mass="49211">MQASDQAITYGRHIRALAILGIPIIVGQLGTIIQGLADTIMVGHFSAHSLAAAGFVNNIMVLVLIFALGYSYAITPVIGPMHARGEFENAGKALKAGLQVNGALGMVLFLLMGTLYFFLGHMGQPEELLPEIRPYYIVVVLSIPIQSLFNAFKQFFDSIGNTRTPMWIMISANLFNIVGNYLLIYGIGPFPQLGLLGAGISTTLSRILMLVVIYGIFISNEKYKKYHSGFQAKGETTDMRRLLHKLGRPLGLQMGMETASFSLCAVMQGWIGADPLAAHQIMTSVGSTCFMVYYGIGAAVAIRVSHFHGVNDIRNVRRSSLTGYLMILAIGLTLAITISTFITDICAFFTDDTNIRHIVVSLVIPFVLYQFGDGLQINFANSLRGIADVRPLMRYAFLCYIVISLPLSYLLGFTFHGGPAGIWMAFPVALTLAGALFCHRFLRKTRTVAAG</sequence>
<feature type="transmembrane region" description="Helical" evidence="10">
    <location>
        <begin position="193"/>
        <end position="217"/>
    </location>
</feature>
<keyword evidence="2" id="KW-0813">Transport</keyword>
<dbReference type="EMBL" id="CACRUT010000008">
    <property type="protein sequence ID" value="VYT88537.1"/>
    <property type="molecule type" value="Genomic_DNA"/>
</dbReference>
<keyword evidence="5 10" id="KW-0812">Transmembrane</keyword>
<feature type="transmembrane region" description="Helical" evidence="10">
    <location>
        <begin position="49"/>
        <end position="75"/>
    </location>
</feature>
<feature type="transmembrane region" description="Helical" evidence="10">
    <location>
        <begin position="277"/>
        <end position="302"/>
    </location>
</feature>
<protein>
    <recommendedName>
        <fullName evidence="9">Multidrug-efflux transporter</fullName>
    </recommendedName>
</protein>
<evidence type="ECO:0000256" key="8">
    <source>
        <dbReference type="ARBA" id="ARBA00023136"/>
    </source>
</evidence>
<evidence type="ECO:0000256" key="7">
    <source>
        <dbReference type="ARBA" id="ARBA00023065"/>
    </source>
</evidence>
<feature type="transmembrane region" description="Helical" evidence="10">
    <location>
        <begin position="96"/>
        <end position="119"/>
    </location>
</feature>
<feature type="transmembrane region" description="Helical" evidence="10">
    <location>
        <begin position="392"/>
        <end position="415"/>
    </location>
</feature>
<evidence type="ECO:0000313" key="11">
    <source>
        <dbReference type="EMBL" id="VYT88537.1"/>
    </source>
</evidence>
<keyword evidence="4" id="KW-1003">Cell membrane</keyword>
<evidence type="ECO:0000256" key="10">
    <source>
        <dbReference type="SAM" id="Phobius"/>
    </source>
</evidence>
<keyword evidence="7" id="KW-0406">Ion transport</keyword>
<feature type="transmembrane region" description="Helical" evidence="10">
    <location>
        <begin position="134"/>
        <end position="152"/>
    </location>
</feature>
<proteinExistence type="predicted"/>
<evidence type="ECO:0000256" key="2">
    <source>
        <dbReference type="ARBA" id="ARBA00022448"/>
    </source>
</evidence>
<comment type="subcellular location">
    <subcellularLocation>
        <location evidence="1">Cell membrane</location>
        <topology evidence="1">Multi-pass membrane protein</topology>
    </subcellularLocation>
</comment>
<evidence type="ECO:0000256" key="6">
    <source>
        <dbReference type="ARBA" id="ARBA00022989"/>
    </source>
</evidence>
<dbReference type="GO" id="GO:0006811">
    <property type="term" value="P:monoatomic ion transport"/>
    <property type="evidence" value="ECO:0007669"/>
    <property type="project" value="UniProtKB-KW"/>
</dbReference>
<feature type="transmembrane region" description="Helical" evidence="10">
    <location>
        <begin position="323"/>
        <end position="342"/>
    </location>
</feature>
<evidence type="ECO:0000256" key="5">
    <source>
        <dbReference type="ARBA" id="ARBA00022692"/>
    </source>
</evidence>
<feature type="transmembrane region" description="Helical" evidence="10">
    <location>
        <begin position="16"/>
        <end position="37"/>
    </location>
</feature>
<gene>
    <name evidence="11" type="primary">norM_1</name>
    <name evidence="11" type="ORF">PCLFYP37_01379</name>
</gene>
<reference evidence="11" key="1">
    <citation type="submission" date="2019-11" db="EMBL/GenBank/DDBJ databases">
        <authorList>
            <person name="Feng L."/>
        </authorList>
    </citation>
    <scope>NUCLEOTIDE SEQUENCE</scope>
    <source>
        <strain evidence="11">PclaraLFYP37</strain>
    </source>
</reference>
<dbReference type="PANTHER" id="PTHR43298">
    <property type="entry name" value="MULTIDRUG RESISTANCE PROTEIN NORM-RELATED"/>
    <property type="match status" value="1"/>
</dbReference>
<organism evidence="11">
    <name type="scientific">Paraprevotella clara</name>
    <dbReference type="NCBI Taxonomy" id="454154"/>
    <lineage>
        <taxon>Bacteria</taxon>
        <taxon>Pseudomonadati</taxon>
        <taxon>Bacteroidota</taxon>
        <taxon>Bacteroidia</taxon>
        <taxon>Bacteroidales</taxon>
        <taxon>Prevotellaceae</taxon>
        <taxon>Paraprevotella</taxon>
    </lineage>
</organism>
<dbReference type="NCBIfam" id="TIGR00797">
    <property type="entry name" value="matE"/>
    <property type="match status" value="1"/>
</dbReference>
<feature type="transmembrane region" description="Helical" evidence="10">
    <location>
        <begin position="421"/>
        <end position="442"/>
    </location>
</feature>
<dbReference type="InterPro" id="IPR048279">
    <property type="entry name" value="MdtK-like"/>
</dbReference>
<dbReference type="RefSeq" id="WP_412442275.1">
    <property type="nucleotide sequence ID" value="NZ_CACRUT010000008.1"/>
</dbReference>